<feature type="compositionally biased region" description="Basic and acidic residues" evidence="1">
    <location>
        <begin position="73"/>
        <end position="93"/>
    </location>
</feature>
<evidence type="ECO:0000313" key="2">
    <source>
        <dbReference type="EMBL" id="CAA9450674.1"/>
    </source>
</evidence>
<reference evidence="2" key="1">
    <citation type="submission" date="2020-02" db="EMBL/GenBank/DDBJ databases">
        <authorList>
            <person name="Meier V. D."/>
        </authorList>
    </citation>
    <scope>NUCLEOTIDE SEQUENCE</scope>
    <source>
        <strain evidence="2">AVDCRST_MAG78</strain>
    </source>
</reference>
<feature type="non-terminal residue" evidence="2">
    <location>
        <position position="1"/>
    </location>
</feature>
<sequence length="148" mass="15533">EREQPTTFRTREGSPSPEDAPARAPEEDARTPACKETARRRLYPGGLGPGAPGGTVCPRVPRRSSRKPGAGREAGREGRAAGGGRHPERERPQPGEAGARGGRVGACRPAGLVRRGGRLQRDPRLRPGGGASLPGLRAAQSLRRALSV</sequence>
<feature type="non-terminal residue" evidence="2">
    <location>
        <position position="148"/>
    </location>
</feature>
<dbReference type="EMBL" id="CADCVB010000220">
    <property type="protein sequence ID" value="CAA9450674.1"/>
    <property type="molecule type" value="Genomic_DNA"/>
</dbReference>
<evidence type="ECO:0000256" key="1">
    <source>
        <dbReference type="SAM" id="MobiDB-lite"/>
    </source>
</evidence>
<dbReference type="AlphaFoldDB" id="A0A6J4QSG5"/>
<feature type="compositionally biased region" description="Basic and acidic residues" evidence="1">
    <location>
        <begin position="1"/>
        <end position="12"/>
    </location>
</feature>
<accession>A0A6J4QSG5</accession>
<name>A0A6J4QSG5_9ACTN</name>
<feature type="region of interest" description="Disordered" evidence="1">
    <location>
        <begin position="1"/>
        <end position="148"/>
    </location>
</feature>
<feature type="compositionally biased region" description="Basic and acidic residues" evidence="1">
    <location>
        <begin position="20"/>
        <end position="30"/>
    </location>
</feature>
<protein>
    <submittedName>
        <fullName evidence="2">Uncharacterized protein</fullName>
    </submittedName>
</protein>
<organism evidence="2">
    <name type="scientific">uncultured Rubrobacteraceae bacterium</name>
    <dbReference type="NCBI Taxonomy" id="349277"/>
    <lineage>
        <taxon>Bacteria</taxon>
        <taxon>Bacillati</taxon>
        <taxon>Actinomycetota</taxon>
        <taxon>Rubrobacteria</taxon>
        <taxon>Rubrobacterales</taxon>
        <taxon>Rubrobacteraceae</taxon>
        <taxon>environmental samples</taxon>
    </lineage>
</organism>
<proteinExistence type="predicted"/>
<gene>
    <name evidence="2" type="ORF">AVDCRST_MAG78-3348</name>
</gene>